<dbReference type="EMBL" id="JAXCGZ010009470">
    <property type="protein sequence ID" value="KAK7077111.1"/>
    <property type="molecule type" value="Genomic_DNA"/>
</dbReference>
<name>A0AAN8X6D4_HALRR</name>
<reference evidence="1 2" key="1">
    <citation type="submission" date="2023-11" db="EMBL/GenBank/DDBJ databases">
        <title>Halocaridina rubra genome assembly.</title>
        <authorList>
            <person name="Smith C."/>
        </authorList>
    </citation>
    <scope>NUCLEOTIDE SEQUENCE [LARGE SCALE GENOMIC DNA]</scope>
    <source>
        <strain evidence="1">EP-1</strain>
        <tissue evidence="1">Whole</tissue>
    </source>
</reference>
<protein>
    <submittedName>
        <fullName evidence="1">Uncharacterized protein</fullName>
    </submittedName>
</protein>
<dbReference type="Proteomes" id="UP001381693">
    <property type="component" value="Unassembled WGS sequence"/>
</dbReference>
<feature type="non-terminal residue" evidence="1">
    <location>
        <position position="1"/>
    </location>
</feature>
<feature type="non-terminal residue" evidence="1">
    <location>
        <position position="55"/>
    </location>
</feature>
<organism evidence="1 2">
    <name type="scientific">Halocaridina rubra</name>
    <name type="common">Hawaiian red shrimp</name>
    <dbReference type="NCBI Taxonomy" id="373956"/>
    <lineage>
        <taxon>Eukaryota</taxon>
        <taxon>Metazoa</taxon>
        <taxon>Ecdysozoa</taxon>
        <taxon>Arthropoda</taxon>
        <taxon>Crustacea</taxon>
        <taxon>Multicrustacea</taxon>
        <taxon>Malacostraca</taxon>
        <taxon>Eumalacostraca</taxon>
        <taxon>Eucarida</taxon>
        <taxon>Decapoda</taxon>
        <taxon>Pleocyemata</taxon>
        <taxon>Caridea</taxon>
        <taxon>Atyoidea</taxon>
        <taxon>Atyidae</taxon>
        <taxon>Halocaridina</taxon>
    </lineage>
</organism>
<keyword evidence="2" id="KW-1185">Reference proteome</keyword>
<proteinExistence type="predicted"/>
<evidence type="ECO:0000313" key="1">
    <source>
        <dbReference type="EMBL" id="KAK7077111.1"/>
    </source>
</evidence>
<comment type="caution">
    <text evidence="1">The sequence shown here is derived from an EMBL/GenBank/DDBJ whole genome shotgun (WGS) entry which is preliminary data.</text>
</comment>
<accession>A0AAN8X6D4</accession>
<sequence length="55" mass="6195">VYFLATVGTRTMQHTSALEKVCKEIGDSLKPCYEPGDRNTFLKKLDLSSLDSRCK</sequence>
<dbReference type="AlphaFoldDB" id="A0AAN8X6D4"/>
<evidence type="ECO:0000313" key="2">
    <source>
        <dbReference type="Proteomes" id="UP001381693"/>
    </source>
</evidence>
<gene>
    <name evidence="1" type="ORF">SK128_024451</name>
</gene>